<dbReference type="RefSeq" id="XP_009041411.1">
    <property type="nucleotide sequence ID" value="XM_009043163.1"/>
</dbReference>
<dbReference type="Proteomes" id="UP000002729">
    <property type="component" value="Unassembled WGS sequence"/>
</dbReference>
<reference evidence="3 4" key="1">
    <citation type="journal article" date="2011" name="Proc. Natl. Acad. Sci. U.S.A.">
        <title>Niche of harmful alga Aureococcus anophagefferens revealed through ecogenomics.</title>
        <authorList>
            <person name="Gobler C.J."/>
            <person name="Berry D.L."/>
            <person name="Dyhrman S.T."/>
            <person name="Wilhelm S.W."/>
            <person name="Salamov A."/>
            <person name="Lobanov A.V."/>
            <person name="Zhang Y."/>
            <person name="Collier J.L."/>
            <person name="Wurch L.L."/>
            <person name="Kustka A.B."/>
            <person name="Dill B.D."/>
            <person name="Shah M."/>
            <person name="VerBerkmoes N.C."/>
            <person name="Kuo A."/>
            <person name="Terry A."/>
            <person name="Pangilinan J."/>
            <person name="Lindquist E.A."/>
            <person name="Lucas S."/>
            <person name="Paulsen I.T."/>
            <person name="Hattenrath-Lehmann T.K."/>
            <person name="Talmage S.C."/>
            <person name="Walker E.A."/>
            <person name="Koch F."/>
            <person name="Burson A.M."/>
            <person name="Marcoval M.A."/>
            <person name="Tang Y.Z."/>
            <person name="Lecleir G.R."/>
            <person name="Coyne K.J."/>
            <person name="Berg G.M."/>
            <person name="Bertrand E.M."/>
            <person name="Saito M.A."/>
            <person name="Gladyshev V.N."/>
            <person name="Grigoriev I.V."/>
        </authorList>
    </citation>
    <scope>NUCLEOTIDE SEQUENCE [LARGE SCALE GENOMIC DNA]</scope>
    <source>
        <strain evidence="4">CCMP 1984</strain>
    </source>
</reference>
<dbReference type="PANTHER" id="PTHR48218:SF3">
    <property type="entry name" value="OS07G0170800 PROTEIN"/>
    <property type="match status" value="1"/>
</dbReference>
<feature type="region of interest" description="Disordered" evidence="1">
    <location>
        <begin position="470"/>
        <end position="505"/>
    </location>
</feature>
<dbReference type="PANTHER" id="PTHR48218">
    <property type="entry name" value="F-BOX DOMAIN CONTAINING PROTEIN"/>
    <property type="match status" value="1"/>
</dbReference>
<dbReference type="AlphaFoldDB" id="F0YLZ1"/>
<evidence type="ECO:0000313" key="4">
    <source>
        <dbReference type="Proteomes" id="UP000002729"/>
    </source>
</evidence>
<keyword evidence="4" id="KW-1185">Reference proteome</keyword>
<proteinExistence type="predicted"/>
<feature type="domain" description="F-box" evidence="2">
    <location>
        <begin position="196"/>
        <end position="242"/>
    </location>
</feature>
<organism evidence="4">
    <name type="scientific">Aureococcus anophagefferens</name>
    <name type="common">Harmful bloom alga</name>
    <dbReference type="NCBI Taxonomy" id="44056"/>
    <lineage>
        <taxon>Eukaryota</taxon>
        <taxon>Sar</taxon>
        <taxon>Stramenopiles</taxon>
        <taxon>Ochrophyta</taxon>
        <taxon>Pelagophyceae</taxon>
        <taxon>Pelagomonadales</taxon>
        <taxon>Pelagomonadaceae</taxon>
        <taxon>Aureococcus</taxon>
    </lineage>
</organism>
<protein>
    <recommendedName>
        <fullName evidence="2">F-box domain-containing protein</fullName>
    </recommendedName>
</protein>
<dbReference type="EMBL" id="GL833159">
    <property type="protein sequence ID" value="EGB03859.1"/>
    <property type="molecule type" value="Genomic_DNA"/>
</dbReference>
<dbReference type="PROSITE" id="PS50181">
    <property type="entry name" value="FBOX"/>
    <property type="match status" value="1"/>
</dbReference>
<dbReference type="SUPFAM" id="SSF81383">
    <property type="entry name" value="F-box domain"/>
    <property type="match status" value="1"/>
</dbReference>
<dbReference type="InterPro" id="IPR001810">
    <property type="entry name" value="F-box_dom"/>
</dbReference>
<dbReference type="KEGG" id="aaf:AURANDRAFT_67660"/>
<dbReference type="InParanoid" id="F0YLZ1"/>
<evidence type="ECO:0000256" key="1">
    <source>
        <dbReference type="SAM" id="MobiDB-lite"/>
    </source>
</evidence>
<dbReference type="Pfam" id="PF12937">
    <property type="entry name" value="F-box-like"/>
    <property type="match status" value="1"/>
</dbReference>
<gene>
    <name evidence="3" type="ORF">AURANDRAFT_67660</name>
</gene>
<dbReference type="Gene3D" id="1.20.1280.50">
    <property type="match status" value="1"/>
</dbReference>
<evidence type="ECO:0000313" key="3">
    <source>
        <dbReference type="EMBL" id="EGB03859.1"/>
    </source>
</evidence>
<name>F0YLZ1_AURAN</name>
<sequence>MKVIIETWHKPLCLAPTLSSTRVSLTVEPTWKLVKLKRAVQALCRTRAGRTSLDPGRQVLSVKQEDEETGGLKRVVLEDDETTLLGFDVPDGAIVSLKVKAFEPKPVEDPPPWFLFLFSRGSRVPGAALSGGVEVVVVVIIARRQEADGDDIYWRGFATALCAVQRSLVCSLRRTPKEMVQTRRAKQTLRDKQGTTDVVSQLPHELALKILSFASADAVVAACGVAKHWRDLGGTDALWRPLCHDLWRGKLNFEGRTRPLSAAVRDDAIVARGAPVARGAAARVAYDWDGADPWIGAHERLERLDWRASYRLSLLDAARTRIADDELARIPWFVCFGDAFVAPRLAASCQLSDAAMAQARATAGHTFARFSLDDAAPRTFFSEAEGYYTDSFYSHLPGDPVEEFIAPGGVATWRRDKNDGIKLAKFASFHAPLEASRRADWGWRLANNYVLKESCDAGIVAREVWKSPEVPEEAQPSLVDPRDNINYSPPSEPTWAPSPGVAVAY</sequence>
<dbReference type="GeneID" id="20226357"/>
<evidence type="ECO:0000259" key="2">
    <source>
        <dbReference type="PROSITE" id="PS50181"/>
    </source>
</evidence>
<accession>F0YLZ1</accession>
<dbReference type="InterPro" id="IPR036047">
    <property type="entry name" value="F-box-like_dom_sf"/>
</dbReference>
<dbReference type="OrthoDB" id="205178at2759"/>